<name>A0ABM8PB56_9BURK</name>
<dbReference type="Proteomes" id="UP000656319">
    <property type="component" value="Unassembled WGS sequence"/>
</dbReference>
<protein>
    <submittedName>
        <fullName evidence="2">Uncharacterized protein</fullName>
    </submittedName>
</protein>
<dbReference type="InterPro" id="IPR042098">
    <property type="entry name" value="TauD-like_sf"/>
</dbReference>
<dbReference type="RefSeq" id="WP_407945582.1">
    <property type="nucleotide sequence ID" value="NZ_CAJHCQ010000037.1"/>
</dbReference>
<dbReference type="SUPFAM" id="SSF51197">
    <property type="entry name" value="Clavaminate synthase-like"/>
    <property type="match status" value="1"/>
</dbReference>
<evidence type="ECO:0000313" key="3">
    <source>
        <dbReference type="Proteomes" id="UP000656319"/>
    </source>
</evidence>
<reference evidence="2 3" key="1">
    <citation type="submission" date="2020-10" db="EMBL/GenBank/DDBJ databases">
        <authorList>
            <person name="Peeters C."/>
        </authorList>
    </citation>
    <scope>NUCLEOTIDE SEQUENCE [LARGE SCALE GENOMIC DNA]</scope>
    <source>
        <strain evidence="2 3">LMG 27952</strain>
    </source>
</reference>
<organism evidence="2 3">
    <name type="scientific">Paraburkholderia hiiakae</name>
    <dbReference type="NCBI Taxonomy" id="1081782"/>
    <lineage>
        <taxon>Bacteria</taxon>
        <taxon>Pseudomonadati</taxon>
        <taxon>Pseudomonadota</taxon>
        <taxon>Betaproteobacteria</taxon>
        <taxon>Burkholderiales</taxon>
        <taxon>Burkholderiaceae</taxon>
        <taxon>Paraburkholderia</taxon>
    </lineage>
</organism>
<proteinExistence type="predicted"/>
<comment type="caution">
    <text evidence="2">The sequence shown here is derived from an EMBL/GenBank/DDBJ whole genome shotgun (WGS) entry which is preliminary data.</text>
</comment>
<gene>
    <name evidence="2" type="ORF">LMG27952_07510</name>
</gene>
<accession>A0ABM8PB56</accession>
<evidence type="ECO:0000313" key="2">
    <source>
        <dbReference type="EMBL" id="CAD6561575.1"/>
    </source>
</evidence>
<evidence type="ECO:0000256" key="1">
    <source>
        <dbReference type="ARBA" id="ARBA00023002"/>
    </source>
</evidence>
<dbReference type="EMBL" id="CAJHCQ010000037">
    <property type="protein sequence ID" value="CAD6561575.1"/>
    <property type="molecule type" value="Genomic_DNA"/>
</dbReference>
<dbReference type="Gene3D" id="3.60.130.10">
    <property type="entry name" value="Clavaminate synthase-like"/>
    <property type="match status" value="1"/>
</dbReference>
<keyword evidence="1" id="KW-0560">Oxidoreductase</keyword>
<sequence length="76" mass="8312">MKEASEGPVPVMEPVVLSASSSLTPSTLRAALVKHKVPFFRDQDITPAQRVALARRLGELKVYQAFAHRVLPAACR</sequence>
<keyword evidence="3" id="KW-1185">Reference proteome</keyword>